<evidence type="ECO:0000259" key="7">
    <source>
        <dbReference type="PROSITE" id="PS51736"/>
    </source>
</evidence>
<comment type="similarity">
    <text evidence="1">Belongs to the site-specific recombinase resolvase family.</text>
</comment>
<evidence type="ECO:0000256" key="3">
    <source>
        <dbReference type="ARBA" id="ARBA00023125"/>
    </source>
</evidence>
<dbReference type="Pfam" id="PF00239">
    <property type="entry name" value="Resolvase"/>
    <property type="match status" value="1"/>
</dbReference>
<dbReference type="InterPro" id="IPR036162">
    <property type="entry name" value="Resolvase-like_N_sf"/>
</dbReference>
<dbReference type="PROSITE" id="PS00397">
    <property type="entry name" value="RECOMBINASES_1"/>
    <property type="match status" value="1"/>
</dbReference>
<dbReference type="SUPFAM" id="SSF46689">
    <property type="entry name" value="Homeodomain-like"/>
    <property type="match status" value="1"/>
</dbReference>
<organism evidence="8">
    <name type="scientific">Salmonella enterica</name>
    <name type="common">Salmonella choleraesuis</name>
    <dbReference type="NCBI Taxonomy" id="28901"/>
    <lineage>
        <taxon>Bacteria</taxon>
        <taxon>Pseudomonadati</taxon>
        <taxon>Pseudomonadota</taxon>
        <taxon>Gammaproteobacteria</taxon>
        <taxon>Enterobacterales</taxon>
        <taxon>Enterobacteriaceae</taxon>
        <taxon>Salmonella</taxon>
    </lineage>
</organism>
<dbReference type="SMART" id="SM00857">
    <property type="entry name" value="Resolvase"/>
    <property type="match status" value="1"/>
</dbReference>
<dbReference type="Gene3D" id="3.40.50.1390">
    <property type="entry name" value="Resolvase, N-terminal catalytic domain"/>
    <property type="match status" value="1"/>
</dbReference>
<keyword evidence="4" id="KW-0233">DNA recombination</keyword>
<dbReference type="Pfam" id="PF02796">
    <property type="entry name" value="HTH_7"/>
    <property type="match status" value="1"/>
</dbReference>
<accession>A0A630PW80</accession>
<dbReference type="CDD" id="cd03768">
    <property type="entry name" value="SR_ResInv"/>
    <property type="match status" value="1"/>
</dbReference>
<dbReference type="InterPro" id="IPR006119">
    <property type="entry name" value="Resolv_N"/>
</dbReference>
<dbReference type="AlphaFoldDB" id="A0A630PW80"/>
<dbReference type="InterPro" id="IPR050639">
    <property type="entry name" value="SSR_resolvase"/>
</dbReference>
<name>A0A630PW80_SALER</name>
<dbReference type="GO" id="GO:0000150">
    <property type="term" value="F:DNA strand exchange activity"/>
    <property type="evidence" value="ECO:0007669"/>
    <property type="project" value="InterPro"/>
</dbReference>
<dbReference type="SUPFAM" id="SSF53041">
    <property type="entry name" value="Resolvase-like"/>
    <property type="match status" value="1"/>
</dbReference>
<dbReference type="Gene3D" id="1.10.10.60">
    <property type="entry name" value="Homeodomain-like"/>
    <property type="match status" value="1"/>
</dbReference>
<proteinExistence type="inferred from homology"/>
<evidence type="ECO:0000256" key="5">
    <source>
        <dbReference type="PIRSR" id="PIRSR606118-50"/>
    </source>
</evidence>
<keyword evidence="2" id="KW-0229">DNA integration</keyword>
<gene>
    <name evidence="8" type="ORF">GCR90_08660</name>
</gene>
<dbReference type="GO" id="GO:0003677">
    <property type="term" value="F:DNA binding"/>
    <property type="evidence" value="ECO:0007669"/>
    <property type="project" value="UniProtKB-KW"/>
</dbReference>
<evidence type="ECO:0000313" key="8">
    <source>
        <dbReference type="EMBL" id="EDG4183382.1"/>
    </source>
</evidence>
<dbReference type="InterPro" id="IPR009057">
    <property type="entry name" value="Homeodomain-like_sf"/>
</dbReference>
<feature type="active site" description="O-(5'-phospho-DNA)-serine intermediate" evidence="5 6">
    <location>
        <position position="9"/>
    </location>
</feature>
<dbReference type="InterPro" id="IPR006118">
    <property type="entry name" value="Recombinase_CS"/>
</dbReference>
<dbReference type="PANTHER" id="PTHR30461:SF2">
    <property type="entry name" value="SERINE RECOMBINASE PINE-RELATED"/>
    <property type="match status" value="1"/>
</dbReference>
<dbReference type="FunFam" id="1.10.10.60:FF:000352">
    <property type="entry name" value="Site-specific DNA recombinase"/>
    <property type="match status" value="1"/>
</dbReference>
<evidence type="ECO:0000256" key="1">
    <source>
        <dbReference type="ARBA" id="ARBA00009913"/>
    </source>
</evidence>
<protein>
    <submittedName>
        <fullName evidence="8">Helix-turn-helix domain-containing protein</fullName>
    </submittedName>
</protein>
<keyword evidence="3" id="KW-0238">DNA-binding</keyword>
<dbReference type="InterPro" id="IPR006120">
    <property type="entry name" value="Resolvase_HTH_dom"/>
</dbReference>
<comment type="caution">
    <text evidence="8">The sequence shown here is derived from an EMBL/GenBank/DDBJ whole genome shotgun (WGS) entry which is preliminary data.</text>
</comment>
<dbReference type="GO" id="GO:0015074">
    <property type="term" value="P:DNA integration"/>
    <property type="evidence" value="ECO:0007669"/>
    <property type="project" value="UniProtKB-KW"/>
</dbReference>
<dbReference type="PROSITE" id="PS51736">
    <property type="entry name" value="RECOMBINASES_3"/>
    <property type="match status" value="1"/>
</dbReference>
<evidence type="ECO:0000256" key="2">
    <source>
        <dbReference type="ARBA" id="ARBA00022908"/>
    </source>
</evidence>
<dbReference type="CDD" id="cd00569">
    <property type="entry name" value="HTH_Hin_like"/>
    <property type="match status" value="1"/>
</dbReference>
<dbReference type="EMBL" id="AAMECS010000003">
    <property type="protein sequence ID" value="EDG4183382.1"/>
    <property type="molecule type" value="Genomic_DNA"/>
</dbReference>
<evidence type="ECO:0000256" key="6">
    <source>
        <dbReference type="PROSITE-ProRule" id="PRU10137"/>
    </source>
</evidence>
<dbReference type="PROSITE" id="PS00398">
    <property type="entry name" value="RECOMBINASES_2"/>
    <property type="match status" value="1"/>
</dbReference>
<sequence length="117" mass="13033">MLIGYVRVSTNDQNTDLQRNALNCAGCELIFEDKISGTKSERPGLKKLLRTLSAGDTLVVWKLDRLGRIGGRKPKLTDEQWAQAGRLIAAGETRQRVALIYDVGVSTLYRKFPVGRD</sequence>
<reference evidence="8" key="1">
    <citation type="submission" date="2019-10" db="EMBL/GenBank/DDBJ databases">
        <authorList>
            <consortium name="PulseNet: The National Subtyping Network for Foodborne Disease Surveillance"/>
            <person name="Tarr C.L."/>
            <person name="Trees E."/>
            <person name="Katz L.S."/>
            <person name="Carleton-Romer H.A."/>
            <person name="Stroika S."/>
            <person name="Kucerova Z."/>
            <person name="Roache K.F."/>
            <person name="Sabol A.L."/>
            <person name="Besser J."/>
            <person name="Gerner-Smidt P."/>
        </authorList>
    </citation>
    <scope>NUCLEOTIDE SEQUENCE</scope>
    <source>
        <strain evidence="8">PNUSAS109324</strain>
    </source>
</reference>
<feature type="domain" description="Resolvase/invertase-type recombinase catalytic" evidence="7">
    <location>
        <begin position="1"/>
        <end position="117"/>
    </location>
</feature>
<evidence type="ECO:0000256" key="4">
    <source>
        <dbReference type="ARBA" id="ARBA00023172"/>
    </source>
</evidence>
<dbReference type="PANTHER" id="PTHR30461">
    <property type="entry name" value="DNA-INVERTASE FROM LAMBDOID PROPHAGE"/>
    <property type="match status" value="1"/>
</dbReference>